<reference evidence="2" key="1">
    <citation type="journal article" date="2023" name="Nat. Plants">
        <title>Single-cell RNA sequencing provides a high-resolution roadmap for understanding the multicellular compartmentation of specialized metabolism.</title>
        <authorList>
            <person name="Sun S."/>
            <person name="Shen X."/>
            <person name="Li Y."/>
            <person name="Li Y."/>
            <person name="Wang S."/>
            <person name="Li R."/>
            <person name="Zhang H."/>
            <person name="Shen G."/>
            <person name="Guo B."/>
            <person name="Wei J."/>
            <person name="Xu J."/>
            <person name="St-Pierre B."/>
            <person name="Chen S."/>
            <person name="Sun C."/>
        </authorList>
    </citation>
    <scope>NUCLEOTIDE SEQUENCE [LARGE SCALE GENOMIC DNA]</scope>
</reference>
<evidence type="ECO:0000313" key="1">
    <source>
        <dbReference type="EMBL" id="KAI5665836.1"/>
    </source>
</evidence>
<keyword evidence="2" id="KW-1185">Reference proteome</keyword>
<dbReference type="EMBL" id="CM044704">
    <property type="protein sequence ID" value="KAI5665836.1"/>
    <property type="molecule type" value="Genomic_DNA"/>
</dbReference>
<organism evidence="1 2">
    <name type="scientific">Catharanthus roseus</name>
    <name type="common">Madagascar periwinkle</name>
    <name type="synonym">Vinca rosea</name>
    <dbReference type="NCBI Taxonomy" id="4058"/>
    <lineage>
        <taxon>Eukaryota</taxon>
        <taxon>Viridiplantae</taxon>
        <taxon>Streptophyta</taxon>
        <taxon>Embryophyta</taxon>
        <taxon>Tracheophyta</taxon>
        <taxon>Spermatophyta</taxon>
        <taxon>Magnoliopsida</taxon>
        <taxon>eudicotyledons</taxon>
        <taxon>Gunneridae</taxon>
        <taxon>Pentapetalae</taxon>
        <taxon>asterids</taxon>
        <taxon>lamiids</taxon>
        <taxon>Gentianales</taxon>
        <taxon>Apocynaceae</taxon>
        <taxon>Rauvolfioideae</taxon>
        <taxon>Vinceae</taxon>
        <taxon>Catharanthinae</taxon>
        <taxon>Catharanthus</taxon>
    </lineage>
</organism>
<gene>
    <name evidence="1" type="ORF">M9H77_15689</name>
</gene>
<comment type="caution">
    <text evidence="1">The sequence shown here is derived from an EMBL/GenBank/DDBJ whole genome shotgun (WGS) entry which is preliminary data.</text>
</comment>
<protein>
    <submittedName>
        <fullName evidence="1">Uncharacterized protein</fullName>
    </submittedName>
</protein>
<sequence length="354" mass="39380">MQLQLGAVSGRMPAVDLRLDRSLSTQPASFQLYVRCNLYHNKSDNVKSKTQNGRMFILGMGFLGQFFAADLKSKGWMVSGTCTSISKKKKLDEIGFDAYVFNANDPNLEVLDIIKYHTHLLVSVPPVLGVGDPMLQHKELLRSRLKDSNLQWLSYLSSTSVYGDTGGAWVHEDYPIGTSSQLGRARLAAEEGWLGLGRDLNIAVQIFRLGGIYGPGRSAIDTVVKQEAPSMKQRLRSSKRYTARIHVADICQALNASIQKPSSGRIYNIVDDDPAPRAEVFRFAQNLVKKKWPGHGQQCFASETAGSPVSEGDQRKEKRVSNTRMKEELGVQLLYSTYQSGLLDIIEHIDNPFV</sequence>
<proteinExistence type="predicted"/>
<dbReference type="Proteomes" id="UP001060085">
    <property type="component" value="Linkage Group LG04"/>
</dbReference>
<name>A0ACC0B114_CATRO</name>
<evidence type="ECO:0000313" key="2">
    <source>
        <dbReference type="Proteomes" id="UP001060085"/>
    </source>
</evidence>
<accession>A0ACC0B114</accession>